<proteinExistence type="predicted"/>
<dbReference type="InterPro" id="IPR043876">
    <property type="entry name" value="DUF5856"/>
</dbReference>
<name>A0A6J5L2N7_9CAUD</name>
<accession>A0A6J5L2N7</accession>
<sequence length="132" mass="14477">MKFTVKESQADVVSEFASMLVLGAASAHVSHWNTLGPGSFAAHEAMGTFYTELPELTDSVIEAIVQDEAKIILDGKALFVGETPLALVQYIQSQVKAMRVQPGFPQDSEVQNLVDSIAELCRHTIFKLKRLK</sequence>
<dbReference type="SUPFAM" id="SSF47240">
    <property type="entry name" value="Ferritin-like"/>
    <property type="match status" value="1"/>
</dbReference>
<gene>
    <name evidence="1" type="ORF">UFOVP70_13</name>
</gene>
<reference evidence="1" key="1">
    <citation type="submission" date="2020-04" db="EMBL/GenBank/DDBJ databases">
        <authorList>
            <person name="Chiriac C."/>
            <person name="Salcher M."/>
            <person name="Ghai R."/>
            <person name="Kavagutti S V."/>
        </authorList>
    </citation>
    <scope>NUCLEOTIDE SEQUENCE</scope>
</reference>
<dbReference type="Pfam" id="PF19174">
    <property type="entry name" value="DUF5856"/>
    <property type="match status" value="1"/>
</dbReference>
<dbReference type="InterPro" id="IPR012347">
    <property type="entry name" value="Ferritin-like"/>
</dbReference>
<dbReference type="InterPro" id="IPR009078">
    <property type="entry name" value="Ferritin-like_SF"/>
</dbReference>
<protein>
    <submittedName>
        <fullName evidence="1">Uncharacterized protein</fullName>
    </submittedName>
</protein>
<dbReference type="EMBL" id="LR796193">
    <property type="protein sequence ID" value="CAB4126269.1"/>
    <property type="molecule type" value="Genomic_DNA"/>
</dbReference>
<dbReference type="Gene3D" id="1.20.1260.10">
    <property type="match status" value="1"/>
</dbReference>
<organism evidence="1">
    <name type="scientific">uncultured Caudovirales phage</name>
    <dbReference type="NCBI Taxonomy" id="2100421"/>
    <lineage>
        <taxon>Viruses</taxon>
        <taxon>Duplodnaviria</taxon>
        <taxon>Heunggongvirae</taxon>
        <taxon>Uroviricota</taxon>
        <taxon>Caudoviricetes</taxon>
        <taxon>Peduoviridae</taxon>
        <taxon>Maltschvirus</taxon>
        <taxon>Maltschvirus maltsch</taxon>
    </lineage>
</organism>
<evidence type="ECO:0000313" key="1">
    <source>
        <dbReference type="EMBL" id="CAB4126269.1"/>
    </source>
</evidence>